<dbReference type="Gene3D" id="2.60.40.10">
    <property type="entry name" value="Immunoglobulins"/>
    <property type="match status" value="1"/>
</dbReference>
<dbReference type="Pfam" id="PF17389">
    <property type="entry name" value="Bac_rhamnosid6H"/>
    <property type="match status" value="1"/>
</dbReference>
<accession>A0A1I1J8R2</accession>
<comment type="catalytic activity">
    <reaction evidence="1">
        <text>Hydrolysis of terminal non-reducing alpha-L-rhamnose residues in alpha-L-rhamnosides.</text>
        <dbReference type="EC" id="3.2.1.40"/>
    </reaction>
</comment>
<evidence type="ECO:0000259" key="6">
    <source>
        <dbReference type="Pfam" id="PF17389"/>
    </source>
</evidence>
<dbReference type="Gene3D" id="1.50.10.10">
    <property type="match status" value="1"/>
</dbReference>
<gene>
    <name evidence="8" type="ORF">SAMN04487907_104218</name>
</gene>
<dbReference type="InterPro" id="IPR008928">
    <property type="entry name" value="6-hairpin_glycosidase_sf"/>
</dbReference>
<dbReference type="PIRSF" id="PIRSF010631">
    <property type="entry name" value="A-rhamnsds"/>
    <property type="match status" value="1"/>
</dbReference>
<reference evidence="9" key="1">
    <citation type="submission" date="2016-10" db="EMBL/GenBank/DDBJ databases">
        <authorList>
            <person name="Varghese N."/>
            <person name="Submissions S."/>
        </authorList>
    </citation>
    <scope>NUCLEOTIDE SEQUENCE [LARGE SCALE GENOMIC DNA]</scope>
    <source>
        <strain evidence="9">DSM 24499</strain>
    </source>
</reference>
<dbReference type="PANTHER" id="PTHR33307">
    <property type="entry name" value="ALPHA-RHAMNOSIDASE (EUROFUNG)"/>
    <property type="match status" value="1"/>
</dbReference>
<evidence type="ECO:0000259" key="5">
    <source>
        <dbReference type="Pfam" id="PF08531"/>
    </source>
</evidence>
<dbReference type="InterPro" id="IPR035396">
    <property type="entry name" value="Bac_rhamnosid6H"/>
</dbReference>
<dbReference type="PANTHER" id="PTHR33307:SF11">
    <property type="entry name" value="ALPHA-L-RHAMNOSIDASE"/>
    <property type="match status" value="1"/>
</dbReference>
<dbReference type="InterPro" id="IPR012341">
    <property type="entry name" value="6hp_glycosidase-like_sf"/>
</dbReference>
<evidence type="ECO:0000259" key="7">
    <source>
        <dbReference type="Pfam" id="PF17390"/>
    </source>
</evidence>
<dbReference type="InterPro" id="IPR008902">
    <property type="entry name" value="Rhamnosid_concanavalin"/>
</dbReference>
<dbReference type="OrthoDB" id="9815108at2"/>
<protein>
    <recommendedName>
        <fullName evidence="2">alpha-L-rhamnosidase</fullName>
        <ecNumber evidence="2">3.2.1.40</ecNumber>
    </recommendedName>
</protein>
<feature type="domain" description="Alpha-L-rhamnosidase six-hairpin glycosidase" evidence="6">
    <location>
        <begin position="491"/>
        <end position="823"/>
    </location>
</feature>
<dbReference type="SUPFAM" id="SSF48208">
    <property type="entry name" value="Six-hairpin glycosidases"/>
    <property type="match status" value="1"/>
</dbReference>
<keyword evidence="9" id="KW-1185">Reference proteome</keyword>
<dbReference type="Gene3D" id="2.60.120.260">
    <property type="entry name" value="Galactose-binding domain-like"/>
    <property type="match status" value="2"/>
</dbReference>
<proteinExistence type="predicted"/>
<feature type="domain" description="Bacterial alpha-L-rhamnosidase N-terminal" evidence="5">
    <location>
        <begin position="200"/>
        <end position="369"/>
    </location>
</feature>
<evidence type="ECO:0000256" key="3">
    <source>
        <dbReference type="ARBA" id="ARBA00022801"/>
    </source>
</evidence>
<evidence type="ECO:0000313" key="8">
    <source>
        <dbReference type="EMBL" id="SFC45009.1"/>
    </source>
</evidence>
<dbReference type="Pfam" id="PF25788">
    <property type="entry name" value="Ig_Rha78A_N"/>
    <property type="match status" value="1"/>
</dbReference>
<dbReference type="Proteomes" id="UP000199438">
    <property type="component" value="Unassembled WGS sequence"/>
</dbReference>
<dbReference type="Gene3D" id="2.60.420.10">
    <property type="entry name" value="Maltose phosphorylase, domain 3"/>
    <property type="match status" value="1"/>
</dbReference>
<sequence length="930" mass="105277">MKGKFSYIVLVFVALLTACGSKPENNEQKPTASLSVVNPEVAMQSHPVGVSPEDIRFGWQLKSSDFDVKQTACRIQVFENRNFDDQVWDSGKISSEESQHIDYAGTPLKNAKDYYWKVEVWSSNSTSAESDIAYFYTSPEEKDLQAQWIGAITRANSHLPEGRNMHTPTFKKSKRDSIVGAVDSLAYRSIMLRKEFESKKNIKSAKIYVSGLGHYKLSLNGETIGNSEFAPLWTDYDKTVYYNIYDVTKQISDEGNAIGVMLGNGMYNVIGERYSKFFVSFGPPTLFLQMKLTYEDGSEETIVTDKSWKYAKSPITFNTIFGGEDYDARLEQEGWNESGFDQSGWQDVVIQNAPKGKLTPQQAPAVKVSNSFDVESSYKIADTTFVLDMGQNLSGFPSIKARGKKGQKIRIWVGEKLKENGTVSQGGSGKPYYYEYTFKGEGVESWRPYFSYYGYQYIQIEGTNYKSQEIQNVPTVLEVKSLFLTNSSKPAGTFESSNEIFNQTHQLIDAAIKSNFHSVFTDCPHREKLGWLEETHLNGPGLFYNYQLEGFIPKVMHDIADAQRENGLIPNIAPEYIVFGGDFTDSPEWGLAGVMLPWMYYEYYGDASLIEKYYPVMKRYVDYLSSTAENHLVDHGLGDWYDYGEHAAGYSKNSPIALSATSHYFYGSKLLAKAANMLGKSADAEKYTALTREIRTAFNAEFYNADKGSYATGSQFSNAVPVYMGIVQPENKEKVLKSLMDTIQSNNYRLTTGDVGNRYLYQTLAENHENETMFKLQNHYDTPGYGFQIKFGLTTLTEQWDPRNGNSLNHFMMGQIEEWFYKSLAGMVPDPENPGFKHFYLEPQLVGNMEFVNATYQSLYGEIVAEWKKGENMTSYNYTIPANASATLKLPASIKSEVLVNGENLKDYMFRNDKIEFRLGSGDYQIVIKN</sequence>
<dbReference type="AlphaFoldDB" id="A0A1I1J8R2"/>
<feature type="domain" description="Alpha-L-rhamnosidase C-terminal" evidence="7">
    <location>
        <begin position="831"/>
        <end position="897"/>
    </location>
</feature>
<dbReference type="RefSeq" id="WP_092542747.1">
    <property type="nucleotide sequence ID" value="NZ_FOKV01000004.1"/>
</dbReference>
<organism evidence="8 9">
    <name type="scientific">Zunongwangia mangrovi</name>
    <dbReference type="NCBI Taxonomy" id="1334022"/>
    <lineage>
        <taxon>Bacteria</taxon>
        <taxon>Pseudomonadati</taxon>
        <taxon>Bacteroidota</taxon>
        <taxon>Flavobacteriia</taxon>
        <taxon>Flavobacteriales</taxon>
        <taxon>Flavobacteriaceae</taxon>
        <taxon>Zunongwangia</taxon>
    </lineage>
</organism>
<dbReference type="InterPro" id="IPR013783">
    <property type="entry name" value="Ig-like_fold"/>
</dbReference>
<dbReference type="InterPro" id="IPR016007">
    <property type="entry name" value="Alpha_rhamnosid"/>
</dbReference>
<keyword evidence="3" id="KW-0378">Hydrolase</keyword>
<dbReference type="GO" id="GO:0030596">
    <property type="term" value="F:alpha-L-rhamnosidase activity"/>
    <property type="evidence" value="ECO:0007669"/>
    <property type="project" value="UniProtKB-EC"/>
</dbReference>
<dbReference type="EC" id="3.2.1.40" evidence="2"/>
<dbReference type="InterPro" id="IPR035398">
    <property type="entry name" value="Bac_rhamnosid_C"/>
</dbReference>
<dbReference type="InterPro" id="IPR013737">
    <property type="entry name" value="Bac_rhamnosid_N"/>
</dbReference>
<dbReference type="Pfam" id="PF05592">
    <property type="entry name" value="Bac_rhamnosid"/>
    <property type="match status" value="1"/>
</dbReference>
<dbReference type="STRING" id="1334022.SAMN04487907_104218"/>
<dbReference type="Pfam" id="PF17390">
    <property type="entry name" value="Bac_rhamnosid_C"/>
    <property type="match status" value="1"/>
</dbReference>
<feature type="domain" description="Alpha-L-rhamnosidase concanavalin-like" evidence="4">
    <location>
        <begin position="379"/>
        <end position="466"/>
    </location>
</feature>
<dbReference type="Pfam" id="PF08531">
    <property type="entry name" value="Bac_rhamnosid_N"/>
    <property type="match status" value="1"/>
</dbReference>
<evidence type="ECO:0000256" key="1">
    <source>
        <dbReference type="ARBA" id="ARBA00001445"/>
    </source>
</evidence>
<name>A0A1I1J8R2_9FLAO</name>
<dbReference type="EMBL" id="FOKV01000004">
    <property type="protein sequence ID" value="SFC45009.1"/>
    <property type="molecule type" value="Genomic_DNA"/>
</dbReference>
<evidence type="ECO:0000256" key="2">
    <source>
        <dbReference type="ARBA" id="ARBA00012652"/>
    </source>
</evidence>
<dbReference type="PROSITE" id="PS51257">
    <property type="entry name" value="PROKAR_LIPOPROTEIN"/>
    <property type="match status" value="1"/>
</dbReference>
<evidence type="ECO:0000313" key="9">
    <source>
        <dbReference type="Proteomes" id="UP000199438"/>
    </source>
</evidence>
<dbReference type="GO" id="GO:0005975">
    <property type="term" value="P:carbohydrate metabolic process"/>
    <property type="evidence" value="ECO:0007669"/>
    <property type="project" value="InterPro"/>
</dbReference>
<evidence type="ECO:0000259" key="4">
    <source>
        <dbReference type="Pfam" id="PF05592"/>
    </source>
</evidence>